<protein>
    <submittedName>
        <fullName evidence="1">Uncharacterized protein</fullName>
    </submittedName>
</protein>
<reference evidence="1" key="1">
    <citation type="submission" date="2020-01" db="EMBL/GenBank/DDBJ databases">
        <authorList>
            <person name="Meier V. D."/>
            <person name="Meier V D."/>
        </authorList>
    </citation>
    <scope>NUCLEOTIDE SEQUENCE</scope>
    <source>
        <strain evidence="1">HLG_WM_MAG_03</strain>
    </source>
</reference>
<dbReference type="AlphaFoldDB" id="A0A6S6S0S9"/>
<proteinExistence type="predicted"/>
<dbReference type="EMBL" id="CACVAR010000005">
    <property type="protein sequence ID" value="CAA6798459.1"/>
    <property type="molecule type" value="Genomic_DNA"/>
</dbReference>
<organism evidence="1">
    <name type="scientific">uncultured Sulfurovum sp</name>
    <dbReference type="NCBI Taxonomy" id="269237"/>
    <lineage>
        <taxon>Bacteria</taxon>
        <taxon>Pseudomonadati</taxon>
        <taxon>Campylobacterota</taxon>
        <taxon>Epsilonproteobacteria</taxon>
        <taxon>Campylobacterales</taxon>
        <taxon>Sulfurovaceae</taxon>
        <taxon>Sulfurovum</taxon>
        <taxon>environmental samples</taxon>
    </lineage>
</organism>
<evidence type="ECO:0000313" key="1">
    <source>
        <dbReference type="EMBL" id="CAA6798459.1"/>
    </source>
</evidence>
<sequence>MKKNKLVNIPTEKLNTDTYESQIISKSMDFNFNNWEEPKNGFQIFGEDENVSLILLKDESDILEEVFLHLKEENRSFEVVKKFEVENNDNYFIIAICKNIAIYNSIKEKSLSRVKAEILTKRQEQASTAGLTFYTVQIDNEYTIIAYDETV</sequence>
<gene>
    <name evidence="1" type="ORF">HELGO_WM68178</name>
</gene>
<name>A0A6S6S0S9_9BACT</name>
<accession>A0A6S6S0S9</accession>